<sequence>MTNSRGTRITVRTSGETLANNDSVAMTPTIQPATAGTHVNRDRWPVLDGCGAIVEVIGREDMPSAIEFRVSGYQTGPVYFSPGPLPGSSGAALASRNAN</sequence>
<evidence type="ECO:0000313" key="1">
    <source>
        <dbReference type="EMBL" id="GAS98099.1"/>
    </source>
</evidence>
<proteinExistence type="predicted"/>
<dbReference type="STRING" id="228230.RMCC_5064"/>
<reference evidence="2" key="2">
    <citation type="submission" date="2016-02" db="EMBL/GenBank/DDBJ databases">
        <title>Draft genome sequence of five rapidly growing Mycobacterium species.</title>
        <authorList>
            <person name="Katahira K."/>
            <person name="Gotou Y."/>
            <person name="Iida K."/>
            <person name="Ogura Y."/>
            <person name="Hayashi T."/>
        </authorList>
    </citation>
    <scope>NUCLEOTIDE SEQUENCE [LARGE SCALE GENOMIC DNA]</scope>
    <source>
        <strain evidence="2">JCM15298</strain>
    </source>
</reference>
<evidence type="ECO:0000313" key="2">
    <source>
        <dbReference type="Proteomes" id="UP000069443"/>
    </source>
</evidence>
<organism evidence="1 2">
    <name type="scientific">Mycolicibacterium canariasense</name>
    <name type="common">Mycobacterium canariasense</name>
    <dbReference type="NCBI Taxonomy" id="228230"/>
    <lineage>
        <taxon>Bacteria</taxon>
        <taxon>Bacillati</taxon>
        <taxon>Actinomycetota</taxon>
        <taxon>Actinomycetes</taxon>
        <taxon>Mycobacteriales</taxon>
        <taxon>Mycobacteriaceae</taxon>
        <taxon>Mycolicibacterium</taxon>
    </lineage>
</organism>
<name>A0A100WGK0_MYCCR</name>
<keyword evidence="2" id="KW-1185">Reference proteome</keyword>
<comment type="caution">
    <text evidence="1">The sequence shown here is derived from an EMBL/GenBank/DDBJ whole genome shotgun (WGS) entry which is preliminary data.</text>
</comment>
<accession>A0A100WGK0</accession>
<reference evidence="2" key="1">
    <citation type="journal article" date="2016" name="Genome Announc.">
        <title>Draft Genome Sequences of Five Rapidly Growing Mycobacterium Species, M. thermoresistibile, M. fortuitum subsp. acetamidolyticum, M. canariasense, M. brisbanense, and M. novocastrense.</title>
        <authorList>
            <person name="Katahira K."/>
            <person name="Ogura Y."/>
            <person name="Gotoh Y."/>
            <person name="Hayashi T."/>
        </authorList>
    </citation>
    <scope>NUCLEOTIDE SEQUENCE [LARGE SCALE GENOMIC DNA]</scope>
    <source>
        <strain evidence="2">JCM15298</strain>
    </source>
</reference>
<dbReference type="EMBL" id="BCSY01000079">
    <property type="protein sequence ID" value="GAS98099.1"/>
    <property type="molecule type" value="Genomic_DNA"/>
</dbReference>
<gene>
    <name evidence="1" type="ORF">RMCC_5064</name>
</gene>
<dbReference type="Proteomes" id="UP000069443">
    <property type="component" value="Unassembled WGS sequence"/>
</dbReference>
<protein>
    <submittedName>
        <fullName evidence="1">Uncharacterized protein</fullName>
    </submittedName>
</protein>
<dbReference type="AlphaFoldDB" id="A0A100WGK0"/>